<dbReference type="Pfam" id="PF00648">
    <property type="entry name" value="Peptidase_C2"/>
    <property type="match status" value="1"/>
</dbReference>
<dbReference type="InterPro" id="IPR038765">
    <property type="entry name" value="Papain-like_cys_pep_sf"/>
</dbReference>
<dbReference type="SUPFAM" id="SSF54001">
    <property type="entry name" value="Cysteine proteinases"/>
    <property type="match status" value="1"/>
</dbReference>
<name>A0A167GIQ7_CALVF</name>
<dbReference type="InterPro" id="IPR036213">
    <property type="entry name" value="Calpain_III_sf"/>
</dbReference>
<evidence type="ECO:0000256" key="3">
    <source>
        <dbReference type="ARBA" id="ARBA00022801"/>
    </source>
</evidence>
<feature type="active site" evidence="5">
    <location>
        <position position="190"/>
    </location>
</feature>
<dbReference type="InterPro" id="IPR022683">
    <property type="entry name" value="Calpain_III"/>
</dbReference>
<reference evidence="8 9" key="1">
    <citation type="journal article" date="2016" name="Mol. Biol. Evol.">
        <title>Comparative Genomics of Early-Diverging Mushroom-Forming Fungi Provides Insights into the Origins of Lignocellulose Decay Capabilities.</title>
        <authorList>
            <person name="Nagy L.G."/>
            <person name="Riley R."/>
            <person name="Tritt A."/>
            <person name="Adam C."/>
            <person name="Daum C."/>
            <person name="Floudas D."/>
            <person name="Sun H."/>
            <person name="Yadav J.S."/>
            <person name="Pangilinan J."/>
            <person name="Larsson K.H."/>
            <person name="Matsuura K."/>
            <person name="Barry K."/>
            <person name="Labutti K."/>
            <person name="Kuo R."/>
            <person name="Ohm R.A."/>
            <person name="Bhattacharya S.S."/>
            <person name="Shirouzu T."/>
            <person name="Yoshinaga Y."/>
            <person name="Martin F.M."/>
            <person name="Grigoriev I.V."/>
            <person name="Hibbett D.S."/>
        </authorList>
    </citation>
    <scope>NUCLEOTIDE SEQUENCE [LARGE SCALE GENOMIC DNA]</scope>
    <source>
        <strain evidence="8 9">TUFC12733</strain>
    </source>
</reference>
<dbReference type="GO" id="GO:0006508">
    <property type="term" value="P:proteolysis"/>
    <property type="evidence" value="ECO:0007669"/>
    <property type="project" value="UniProtKB-KW"/>
</dbReference>
<dbReference type="GO" id="GO:0004198">
    <property type="term" value="F:calcium-dependent cysteine-type endopeptidase activity"/>
    <property type="evidence" value="ECO:0007669"/>
    <property type="project" value="InterPro"/>
</dbReference>
<evidence type="ECO:0000256" key="5">
    <source>
        <dbReference type="PROSITE-ProRule" id="PRU00239"/>
    </source>
</evidence>
<accession>A0A167GIQ7</accession>
<keyword evidence="3 5" id="KW-0378">Hydrolase</keyword>
<dbReference type="Proteomes" id="UP000076738">
    <property type="component" value="Unassembled WGS sequence"/>
</dbReference>
<dbReference type="PANTHER" id="PTHR46143:SF1">
    <property type="entry name" value="CALPAIN-7"/>
    <property type="match status" value="1"/>
</dbReference>
<dbReference type="OrthoDB" id="167576at2759"/>
<evidence type="ECO:0000256" key="2">
    <source>
        <dbReference type="ARBA" id="ARBA00022670"/>
    </source>
</evidence>
<keyword evidence="2 5" id="KW-0645">Protease</keyword>
<evidence type="ECO:0000313" key="9">
    <source>
        <dbReference type="Proteomes" id="UP000076738"/>
    </source>
</evidence>
<dbReference type="InterPro" id="IPR001300">
    <property type="entry name" value="Peptidase_C2_calpain_cat"/>
</dbReference>
<feature type="region of interest" description="Disordered" evidence="6">
    <location>
        <begin position="57"/>
        <end position="77"/>
    </location>
</feature>
<dbReference type="STRING" id="1330018.A0A167GIQ7"/>
<dbReference type="EMBL" id="KV417338">
    <property type="protein sequence ID" value="KZO90603.1"/>
    <property type="molecule type" value="Genomic_DNA"/>
</dbReference>
<dbReference type="PANTHER" id="PTHR46143">
    <property type="entry name" value="CALPAIN-7"/>
    <property type="match status" value="1"/>
</dbReference>
<proteinExistence type="inferred from homology"/>
<evidence type="ECO:0000256" key="6">
    <source>
        <dbReference type="SAM" id="MobiDB-lite"/>
    </source>
</evidence>
<evidence type="ECO:0000256" key="4">
    <source>
        <dbReference type="ARBA" id="ARBA00022807"/>
    </source>
</evidence>
<evidence type="ECO:0000256" key="1">
    <source>
        <dbReference type="ARBA" id="ARBA00010193"/>
    </source>
</evidence>
<organism evidence="8 9">
    <name type="scientific">Calocera viscosa (strain TUFC12733)</name>
    <dbReference type="NCBI Taxonomy" id="1330018"/>
    <lineage>
        <taxon>Eukaryota</taxon>
        <taxon>Fungi</taxon>
        <taxon>Dikarya</taxon>
        <taxon>Basidiomycota</taxon>
        <taxon>Agaricomycotina</taxon>
        <taxon>Dacrymycetes</taxon>
        <taxon>Dacrymycetales</taxon>
        <taxon>Dacrymycetaceae</taxon>
        <taxon>Calocera</taxon>
    </lineage>
</organism>
<evidence type="ECO:0000259" key="7">
    <source>
        <dbReference type="PROSITE" id="PS50203"/>
    </source>
</evidence>
<dbReference type="SMART" id="SM00230">
    <property type="entry name" value="CysPc"/>
    <property type="match status" value="1"/>
</dbReference>
<feature type="active site" evidence="5">
    <location>
        <position position="355"/>
    </location>
</feature>
<keyword evidence="9" id="KW-1185">Reference proteome</keyword>
<protein>
    <submittedName>
        <fullName evidence="8">Cysteine proteinase</fullName>
    </submittedName>
</protein>
<sequence length="828" mass="90233">MPPRASASSAPQNPSPSLEEATAAEAAINRAAQLELAGKYDDAFRLYVTSAQSLLHLSRPSPTSTAPSSASPAQQTRYKALAKRALDRAEKIKAHKRDVRPVARERLSRAVQAAVLDRAATVRGRRYPLWDTPAPSPAGEQSKEYDDPDGLPSLSPVQRAALAGWLRPPTPVHSPTLEPCDLVQETITDCSVVAALTVCVEHNRRFGGRLALGSLFPQDGQGLPVPAVQGKYEVRLVLNGAERRVEVDDRLPVRQNGCLLCVSTRGKKALWPSLVEKAYLKVMGGYDFEGSNGSIDLHAITGWIPEHLRIVDAKFQREKAWRRLRRAFNDGKCLMTVGTGKSPGVFREHQLTPYHAYAVIGLEDEEHARTVSLWNPWGRRAEIARAAEDAGTGGAGGLTRPEGPIRMDWDDLCGIFDSIYLNWDPGIFPDKAVVHSAWQPNQAQNGEEPWTANHQYNVAFTGPSSAETEVWVLLTRHITGTEDDQSFIAGHVFHAAEADSVSVGRPSLEATYTDSPHVLVRTTRFHEESALSVIASRHGTGIADATYTLSVFSASPFTLSEPTHVFSFSQWVDGEFTAATAGGNGLHPTFMRNPQYALTIKPGAIGATNPNGAQLRLSVHGSKDLPLHVQVVWGRGERVFDVRQTKIIKDSGTYNYGFGLCEAQVRAGTYSVIVSSFEPETLGQYKLQVECSQSFDIKPIPQEGAGMFSKRLQGQWNGVGSERTSQKPVYELVLAKSTTLTVRLQLVPPASITPIKVSLNVSANHGKPEREVANSGSFSDSIAGALIQNVRLDSGTYLLIPFIISAHVEAEFAIQMYSTACSIKSRQL</sequence>
<gene>
    <name evidence="8" type="ORF">CALVIDRAFT_522609</name>
</gene>
<feature type="active site" evidence="5">
    <location>
        <position position="375"/>
    </location>
</feature>
<keyword evidence="4 5" id="KW-0788">Thiol protease</keyword>
<evidence type="ECO:0000313" key="8">
    <source>
        <dbReference type="EMBL" id="KZO90603.1"/>
    </source>
</evidence>
<dbReference type="Gene3D" id="1.20.58.80">
    <property type="entry name" value="Phosphotransferase system, lactose/cellobiose-type IIA subunit"/>
    <property type="match status" value="1"/>
</dbReference>
<feature type="region of interest" description="Disordered" evidence="6">
    <location>
        <begin position="1"/>
        <end position="22"/>
    </location>
</feature>
<feature type="domain" description="Calpain catalytic" evidence="7">
    <location>
        <begin position="137"/>
        <end position="425"/>
    </location>
</feature>
<feature type="compositionally biased region" description="Low complexity" evidence="6">
    <location>
        <begin position="58"/>
        <end position="77"/>
    </location>
</feature>
<dbReference type="Gene3D" id="3.90.70.10">
    <property type="entry name" value="Cysteine proteinases"/>
    <property type="match status" value="1"/>
</dbReference>
<dbReference type="SUPFAM" id="SSF49758">
    <property type="entry name" value="Calpain large subunit, middle domain (domain III)"/>
    <property type="match status" value="2"/>
</dbReference>
<dbReference type="SMART" id="SM00720">
    <property type="entry name" value="calpain_III"/>
    <property type="match status" value="1"/>
</dbReference>
<dbReference type="InterPro" id="IPR051297">
    <property type="entry name" value="PalB/RIM13"/>
</dbReference>
<dbReference type="PROSITE" id="PS50203">
    <property type="entry name" value="CALPAIN_CAT"/>
    <property type="match status" value="1"/>
</dbReference>
<dbReference type="Gene3D" id="2.60.120.380">
    <property type="match status" value="2"/>
</dbReference>
<feature type="region of interest" description="Disordered" evidence="6">
    <location>
        <begin position="127"/>
        <end position="152"/>
    </location>
</feature>
<dbReference type="SUPFAM" id="SSF116846">
    <property type="entry name" value="MIT domain"/>
    <property type="match status" value="1"/>
</dbReference>
<comment type="similarity">
    <text evidence="1">Belongs to the peptidase C2 family. PalB/RIM13 subfamily.</text>
</comment>
<dbReference type="InterPro" id="IPR036181">
    <property type="entry name" value="MIT_dom_sf"/>
</dbReference>
<dbReference type="AlphaFoldDB" id="A0A167GIQ7"/>